<reference evidence="1 2" key="1">
    <citation type="submission" date="2021-04" db="EMBL/GenBank/DDBJ databases">
        <title>Complete genome sequence of Stygiolobus sp. KN-1.</title>
        <authorList>
            <person name="Nakamura K."/>
            <person name="Sakai H."/>
            <person name="Kurosawa N."/>
        </authorList>
    </citation>
    <scope>NUCLEOTIDE SEQUENCE [LARGE SCALE GENOMIC DNA]</scope>
    <source>
        <strain evidence="1 2">KN-1</strain>
    </source>
</reference>
<evidence type="ECO:0000313" key="2">
    <source>
        <dbReference type="Proteomes" id="UP000825123"/>
    </source>
</evidence>
<proteinExistence type="predicted"/>
<keyword evidence="2" id="KW-1185">Reference proteome</keyword>
<name>A0A8D5ZE25_9CREN</name>
<protein>
    <submittedName>
        <fullName evidence="1">Uncharacterized protein</fullName>
    </submittedName>
</protein>
<gene>
    <name evidence="1" type="ORF">KN1_07150</name>
</gene>
<dbReference type="AlphaFoldDB" id="A0A8D5ZE25"/>
<sequence length="94" mass="10714">MLSINNITDMKQMVKDILGDYEVKGGSVQAIGKFIAFGLDDPFHITTVSGFTIYGIGKLMERRTNYGLRMAHRDIQEIKRSLREALLDITTMRF</sequence>
<accession>A0A8D5ZE25</accession>
<organism evidence="1 2">
    <name type="scientific">Stygiolobus caldivivus</name>
    <dbReference type="NCBI Taxonomy" id="2824673"/>
    <lineage>
        <taxon>Archaea</taxon>
        <taxon>Thermoproteota</taxon>
        <taxon>Thermoprotei</taxon>
        <taxon>Sulfolobales</taxon>
        <taxon>Sulfolobaceae</taxon>
        <taxon>Stygiolobus</taxon>
    </lineage>
</organism>
<dbReference type="EMBL" id="AP024597">
    <property type="protein sequence ID" value="BCU69418.1"/>
    <property type="molecule type" value="Genomic_DNA"/>
</dbReference>
<dbReference type="Proteomes" id="UP000825123">
    <property type="component" value="Chromosome"/>
</dbReference>
<dbReference type="KEGG" id="csty:KN1_07150"/>
<evidence type="ECO:0000313" key="1">
    <source>
        <dbReference type="EMBL" id="BCU69418.1"/>
    </source>
</evidence>